<evidence type="ECO:0000313" key="1">
    <source>
        <dbReference type="EMBL" id="RWQ72967.1"/>
    </source>
</evidence>
<gene>
    <name evidence="1" type="ORF">DR116_0016700</name>
</gene>
<proteinExistence type="predicted"/>
<evidence type="ECO:0000313" key="2">
    <source>
        <dbReference type="Proteomes" id="UP000253597"/>
    </source>
</evidence>
<name>A0A9X8IYK7_BACCE</name>
<sequence>MITQYGHGKGTLINVKSGNRIVDETQQPNAHADKDSLTALIYSKGGTYLGNIQEFLKEELRSAF</sequence>
<organism evidence="1 2">
    <name type="scientific">Bacillus cereus</name>
    <dbReference type="NCBI Taxonomy" id="1396"/>
    <lineage>
        <taxon>Bacteria</taxon>
        <taxon>Bacillati</taxon>
        <taxon>Bacillota</taxon>
        <taxon>Bacilli</taxon>
        <taxon>Bacillales</taxon>
        <taxon>Bacillaceae</taxon>
        <taxon>Bacillus</taxon>
        <taxon>Bacillus cereus group</taxon>
    </lineage>
</organism>
<dbReference type="AlphaFoldDB" id="A0A9X8IYK7"/>
<dbReference type="RefSeq" id="WP_113302923.1">
    <property type="nucleotide sequence ID" value="NZ_QNGD03000008.1"/>
</dbReference>
<reference evidence="1 2" key="1">
    <citation type="submission" date="2019-01" db="EMBL/GenBank/DDBJ databases">
        <title>Draft genome sequence of heavy metal resistant Bacillus cereus NWUAB01.</title>
        <authorList>
            <person name="Babalola O."/>
            <person name="Aremu B.R."/>
            <person name="Ayangbenro A.S."/>
        </authorList>
    </citation>
    <scope>NUCLEOTIDE SEQUENCE [LARGE SCALE GENOMIC DNA]</scope>
    <source>
        <strain evidence="1 2">NWUAB01</strain>
    </source>
</reference>
<dbReference type="EMBL" id="QNGD03000008">
    <property type="protein sequence ID" value="RWQ72967.1"/>
    <property type="molecule type" value="Genomic_DNA"/>
</dbReference>
<dbReference type="Proteomes" id="UP000253597">
    <property type="component" value="Unassembled WGS sequence"/>
</dbReference>
<protein>
    <submittedName>
        <fullName evidence="1">Uncharacterized protein</fullName>
    </submittedName>
</protein>
<comment type="caution">
    <text evidence="1">The sequence shown here is derived from an EMBL/GenBank/DDBJ whole genome shotgun (WGS) entry which is preliminary data.</text>
</comment>
<accession>A0A9X8IYK7</accession>